<keyword evidence="1" id="KW-0732">Signal</keyword>
<dbReference type="RefSeq" id="WP_188449786.1">
    <property type="nucleotide sequence ID" value="NZ_BMFO01000003.1"/>
</dbReference>
<dbReference type="Proteomes" id="UP000632858">
    <property type="component" value="Unassembled WGS sequence"/>
</dbReference>
<evidence type="ECO:0000313" key="3">
    <source>
        <dbReference type="Proteomes" id="UP000632858"/>
    </source>
</evidence>
<organism evidence="2 3">
    <name type="scientific">Arenimonas maotaiensis</name>
    <dbReference type="NCBI Taxonomy" id="1446479"/>
    <lineage>
        <taxon>Bacteria</taxon>
        <taxon>Pseudomonadati</taxon>
        <taxon>Pseudomonadota</taxon>
        <taxon>Gammaproteobacteria</taxon>
        <taxon>Lysobacterales</taxon>
        <taxon>Lysobacteraceae</taxon>
        <taxon>Arenimonas</taxon>
    </lineage>
</organism>
<keyword evidence="3" id="KW-1185">Reference proteome</keyword>
<protein>
    <submittedName>
        <fullName evidence="2">Uncharacterized protein</fullName>
    </submittedName>
</protein>
<proteinExistence type="predicted"/>
<reference evidence="2" key="1">
    <citation type="journal article" date="2014" name="Int. J. Syst. Evol. Microbiol.">
        <title>Complete genome sequence of Corynebacterium casei LMG S-19264T (=DSM 44701T), isolated from a smear-ripened cheese.</title>
        <authorList>
            <consortium name="US DOE Joint Genome Institute (JGI-PGF)"/>
            <person name="Walter F."/>
            <person name="Albersmeier A."/>
            <person name="Kalinowski J."/>
            <person name="Ruckert C."/>
        </authorList>
    </citation>
    <scope>NUCLEOTIDE SEQUENCE</scope>
    <source>
        <strain evidence="2">CGMCC 1.12726</strain>
    </source>
</reference>
<feature type="chain" id="PRO_5037724453" evidence="1">
    <location>
        <begin position="19"/>
        <end position="144"/>
    </location>
</feature>
<evidence type="ECO:0000313" key="2">
    <source>
        <dbReference type="EMBL" id="GGF95370.1"/>
    </source>
</evidence>
<dbReference type="EMBL" id="BMFO01000003">
    <property type="protein sequence ID" value="GGF95370.1"/>
    <property type="molecule type" value="Genomic_DNA"/>
</dbReference>
<reference evidence="2" key="2">
    <citation type="submission" date="2020-09" db="EMBL/GenBank/DDBJ databases">
        <authorList>
            <person name="Sun Q."/>
            <person name="Zhou Y."/>
        </authorList>
    </citation>
    <scope>NUCLEOTIDE SEQUENCE</scope>
    <source>
        <strain evidence="2">CGMCC 1.12726</strain>
    </source>
</reference>
<accession>A0A917CQ91</accession>
<gene>
    <name evidence="2" type="ORF">GCM10010960_16280</name>
</gene>
<dbReference type="NCBIfam" id="NF047637">
    <property type="entry name" value="lipo_CC0125"/>
    <property type="match status" value="1"/>
</dbReference>
<dbReference type="AlphaFoldDB" id="A0A917CQ91"/>
<sequence length="144" mass="15397">MRNLLLLLALALTGCASGYGKSNIFGGYWSKDGPGELVEVGFNGNGYTDIRKVEIYVLFRSAEIAKQRGKAHFSIYQNLANAIVDRPLSEETQASAIGGKPYAKVFMLMHDAPVAGSLVADDILAKYDAQVKGNQAIDAAGAKQ</sequence>
<evidence type="ECO:0000256" key="1">
    <source>
        <dbReference type="SAM" id="SignalP"/>
    </source>
</evidence>
<name>A0A917CQ91_9GAMM</name>
<comment type="caution">
    <text evidence="2">The sequence shown here is derived from an EMBL/GenBank/DDBJ whole genome shotgun (WGS) entry which is preliminary data.</text>
</comment>
<feature type="signal peptide" evidence="1">
    <location>
        <begin position="1"/>
        <end position="18"/>
    </location>
</feature>
<dbReference type="PROSITE" id="PS51257">
    <property type="entry name" value="PROKAR_LIPOPROTEIN"/>
    <property type="match status" value="1"/>
</dbReference>